<gene>
    <name evidence="2" type="ORF">RhiirA5_381240</name>
</gene>
<comment type="caution">
    <text evidence="2">The sequence shown here is derived from an EMBL/GenBank/DDBJ whole genome shotgun (WGS) entry which is preliminary data.</text>
</comment>
<evidence type="ECO:0000313" key="2">
    <source>
        <dbReference type="EMBL" id="PKC02069.1"/>
    </source>
</evidence>
<proteinExistence type="predicted"/>
<evidence type="ECO:0000256" key="1">
    <source>
        <dbReference type="SAM" id="MobiDB-lite"/>
    </source>
</evidence>
<feature type="region of interest" description="Disordered" evidence="1">
    <location>
        <begin position="1"/>
        <end position="28"/>
    </location>
</feature>
<dbReference type="VEuPathDB" id="FungiDB:RhiirA1_470484"/>
<dbReference type="AlphaFoldDB" id="A0A2N0P5H2"/>
<feature type="compositionally biased region" description="Basic and acidic residues" evidence="1">
    <location>
        <begin position="19"/>
        <end position="28"/>
    </location>
</feature>
<reference evidence="2 3" key="2">
    <citation type="submission" date="2017-09" db="EMBL/GenBank/DDBJ databases">
        <title>Extensive intraspecific genome diversity in a model arbuscular mycorrhizal fungus.</title>
        <authorList>
            <person name="Chen E.C."/>
            <person name="Morin E."/>
            <person name="Beaudet D."/>
            <person name="Noel J."/>
            <person name="Ndikumana S."/>
            <person name="Charron P."/>
            <person name="St-Onge C."/>
            <person name="Giorgi J."/>
            <person name="Grigoriev I.V."/>
            <person name="Roux C."/>
            <person name="Martin F.M."/>
            <person name="Corradi N."/>
        </authorList>
    </citation>
    <scope>NUCLEOTIDE SEQUENCE [LARGE SCALE GENOMIC DNA]</scope>
    <source>
        <strain evidence="2 3">A5</strain>
    </source>
</reference>
<organism evidence="2 3">
    <name type="scientific">Rhizophagus irregularis</name>
    <dbReference type="NCBI Taxonomy" id="588596"/>
    <lineage>
        <taxon>Eukaryota</taxon>
        <taxon>Fungi</taxon>
        <taxon>Fungi incertae sedis</taxon>
        <taxon>Mucoromycota</taxon>
        <taxon>Glomeromycotina</taxon>
        <taxon>Glomeromycetes</taxon>
        <taxon>Glomerales</taxon>
        <taxon>Glomeraceae</taxon>
        <taxon>Rhizophagus</taxon>
    </lineage>
</organism>
<accession>A0A2N0P5H2</accession>
<name>A0A2N0P5H2_9GLOM</name>
<reference evidence="2 3" key="1">
    <citation type="submission" date="2016-04" db="EMBL/GenBank/DDBJ databases">
        <title>Genome analyses suggest a sexual origin of heterokaryosis in a supposedly ancient asexual fungus.</title>
        <authorList>
            <person name="Ropars J."/>
            <person name="Sedzielewska K."/>
            <person name="Noel J."/>
            <person name="Charron P."/>
            <person name="Farinelli L."/>
            <person name="Marton T."/>
            <person name="Kruger M."/>
            <person name="Pelin A."/>
            <person name="Brachmann A."/>
            <person name="Corradi N."/>
        </authorList>
    </citation>
    <scope>NUCLEOTIDE SEQUENCE [LARGE SCALE GENOMIC DNA]</scope>
    <source>
        <strain evidence="2 3">A5</strain>
    </source>
</reference>
<protein>
    <submittedName>
        <fullName evidence="2">Uncharacterized protein</fullName>
    </submittedName>
</protein>
<dbReference type="VEuPathDB" id="FungiDB:FUN_022127"/>
<dbReference type="Proteomes" id="UP000232722">
    <property type="component" value="Unassembled WGS sequence"/>
</dbReference>
<sequence>MPLFNDEENKRIRKSPGKHKIEEKKQESRTEQNYIVYIPMCNFPISKNYYTASIADSHFCHNTNRDLTILSKGNSLFSKKTKDIKMYKEFIDTNFQNADKNFPQRETTLTLHPGATYVSRIMSFNNNNEPKNSKGIQIEDPEAEVPDSQLVDLFVE</sequence>
<evidence type="ECO:0000313" key="3">
    <source>
        <dbReference type="Proteomes" id="UP000232722"/>
    </source>
</evidence>
<dbReference type="VEuPathDB" id="FungiDB:FUN_022138"/>
<dbReference type="EMBL" id="LLXJ01001461">
    <property type="protein sequence ID" value="PKC02069.1"/>
    <property type="molecule type" value="Genomic_DNA"/>
</dbReference>